<gene>
    <name evidence="2" type="ORF">niasHT_038103</name>
</gene>
<name>A0ABD2HQS5_9BILA</name>
<organism evidence="2 3">
    <name type="scientific">Heterodera trifolii</name>
    <dbReference type="NCBI Taxonomy" id="157864"/>
    <lineage>
        <taxon>Eukaryota</taxon>
        <taxon>Metazoa</taxon>
        <taxon>Ecdysozoa</taxon>
        <taxon>Nematoda</taxon>
        <taxon>Chromadorea</taxon>
        <taxon>Rhabditida</taxon>
        <taxon>Tylenchina</taxon>
        <taxon>Tylenchomorpha</taxon>
        <taxon>Tylenchoidea</taxon>
        <taxon>Heteroderidae</taxon>
        <taxon>Heteroderinae</taxon>
        <taxon>Heterodera</taxon>
    </lineage>
</organism>
<dbReference type="Proteomes" id="UP001620626">
    <property type="component" value="Unassembled WGS sequence"/>
</dbReference>
<feature type="region of interest" description="Disordered" evidence="1">
    <location>
        <begin position="74"/>
        <end position="97"/>
    </location>
</feature>
<dbReference type="PANTHER" id="PTHR37427:SF2">
    <property type="entry name" value="SECRETED PROTEIN"/>
    <property type="match status" value="1"/>
</dbReference>
<dbReference type="EMBL" id="JBICBT010001409">
    <property type="protein sequence ID" value="KAL3068113.1"/>
    <property type="molecule type" value="Genomic_DNA"/>
</dbReference>
<evidence type="ECO:0000313" key="3">
    <source>
        <dbReference type="Proteomes" id="UP001620626"/>
    </source>
</evidence>
<keyword evidence="3" id="KW-1185">Reference proteome</keyword>
<feature type="compositionally biased region" description="Basic and acidic residues" evidence="1">
    <location>
        <begin position="77"/>
        <end position="90"/>
    </location>
</feature>
<sequence length="153" mass="17095">MRRFRPSFPSLPFPSALLRPFFICSVVLCFVLLSADTVLSACDIFVHVKSKTDKTFQAQIIAPEGKQSERWTFGKRGQKETFHEKRKSNETEGCGGGKKWQVKVYAPNGEQRANEQVALDGIGRVLYEVNDELKPSQVERQGAKCAGKCAKLA</sequence>
<dbReference type="PANTHER" id="PTHR37427">
    <property type="entry name" value="PROTEIN CBG20963-RELATED"/>
    <property type="match status" value="1"/>
</dbReference>
<accession>A0ABD2HQS5</accession>
<proteinExistence type="predicted"/>
<evidence type="ECO:0000256" key="1">
    <source>
        <dbReference type="SAM" id="MobiDB-lite"/>
    </source>
</evidence>
<dbReference type="AlphaFoldDB" id="A0ABD2HQS5"/>
<protein>
    <submittedName>
        <fullName evidence="2">Uncharacterized protein</fullName>
    </submittedName>
</protein>
<evidence type="ECO:0000313" key="2">
    <source>
        <dbReference type="EMBL" id="KAL3068113.1"/>
    </source>
</evidence>
<comment type="caution">
    <text evidence="2">The sequence shown here is derived from an EMBL/GenBank/DDBJ whole genome shotgun (WGS) entry which is preliminary data.</text>
</comment>
<reference evidence="2 3" key="1">
    <citation type="submission" date="2024-10" db="EMBL/GenBank/DDBJ databases">
        <authorList>
            <person name="Kim D."/>
        </authorList>
    </citation>
    <scope>NUCLEOTIDE SEQUENCE [LARGE SCALE GENOMIC DNA]</scope>
    <source>
        <strain evidence="2">BH-2024</strain>
    </source>
</reference>